<accession>A0A9D1TCC7</accession>
<keyword evidence="7" id="KW-0418">Kinase</keyword>
<reference evidence="14" key="2">
    <citation type="journal article" date="2021" name="PeerJ">
        <title>Extensive microbial diversity within the chicken gut microbiome revealed by metagenomics and culture.</title>
        <authorList>
            <person name="Gilroy R."/>
            <person name="Ravi A."/>
            <person name="Getino M."/>
            <person name="Pursley I."/>
            <person name="Horton D.L."/>
            <person name="Alikhan N.F."/>
            <person name="Baker D."/>
            <person name="Gharbi K."/>
            <person name="Hall N."/>
            <person name="Watson M."/>
            <person name="Adriaenssens E.M."/>
            <person name="Foster-Nyarko E."/>
            <person name="Jarju S."/>
            <person name="Secka A."/>
            <person name="Antonio M."/>
            <person name="Oren A."/>
            <person name="Chaudhuri R.R."/>
            <person name="La Ragione R."/>
            <person name="Hildebrand F."/>
            <person name="Pallen M.J."/>
        </authorList>
    </citation>
    <scope>NUCLEOTIDE SEQUENCE</scope>
    <source>
        <strain evidence="14">CHK183-6373</strain>
    </source>
</reference>
<comment type="catalytic activity">
    <reaction evidence="1">
        <text>ATP + protein L-histidine = ADP + protein N-phospho-L-histidine.</text>
        <dbReference type="EC" id="2.7.13.3"/>
    </reaction>
</comment>
<dbReference type="SMART" id="SM00304">
    <property type="entry name" value="HAMP"/>
    <property type="match status" value="1"/>
</dbReference>
<reference evidence="14" key="1">
    <citation type="submission" date="2020-10" db="EMBL/GenBank/DDBJ databases">
        <authorList>
            <person name="Gilroy R."/>
        </authorList>
    </citation>
    <scope>NUCLEOTIDE SEQUENCE</scope>
    <source>
        <strain evidence="14">CHK183-6373</strain>
    </source>
</reference>
<organism evidence="14 15">
    <name type="scientific">Candidatus Ornithocaccomicrobium faecavium</name>
    <dbReference type="NCBI Taxonomy" id="2840890"/>
    <lineage>
        <taxon>Bacteria</taxon>
        <taxon>Bacillati</taxon>
        <taxon>Bacillota</taxon>
        <taxon>Clostridia</taxon>
        <taxon>Candidatus Ornithocaccomicrobium</taxon>
    </lineage>
</organism>
<dbReference type="GO" id="GO:0005524">
    <property type="term" value="F:ATP binding"/>
    <property type="evidence" value="ECO:0007669"/>
    <property type="project" value="UniProtKB-KW"/>
</dbReference>
<evidence type="ECO:0000256" key="5">
    <source>
        <dbReference type="ARBA" id="ARBA00022679"/>
    </source>
</evidence>
<evidence type="ECO:0000256" key="6">
    <source>
        <dbReference type="ARBA" id="ARBA00022741"/>
    </source>
</evidence>
<dbReference type="Gene3D" id="3.30.450.20">
    <property type="entry name" value="PAS domain"/>
    <property type="match status" value="1"/>
</dbReference>
<keyword evidence="6" id="KW-0547">Nucleotide-binding</keyword>
<dbReference type="CDD" id="cd06225">
    <property type="entry name" value="HAMP"/>
    <property type="match status" value="1"/>
</dbReference>
<evidence type="ECO:0000256" key="9">
    <source>
        <dbReference type="ARBA" id="ARBA00023012"/>
    </source>
</evidence>
<evidence type="ECO:0000256" key="8">
    <source>
        <dbReference type="ARBA" id="ARBA00022840"/>
    </source>
</evidence>
<keyword evidence="8" id="KW-0067">ATP-binding</keyword>
<dbReference type="SUPFAM" id="SSF55785">
    <property type="entry name" value="PYP-like sensor domain (PAS domain)"/>
    <property type="match status" value="1"/>
</dbReference>
<dbReference type="Gene3D" id="1.10.287.130">
    <property type="match status" value="1"/>
</dbReference>
<dbReference type="InterPro" id="IPR004358">
    <property type="entry name" value="Sig_transdc_His_kin-like_C"/>
</dbReference>
<dbReference type="EC" id="2.7.13.3" evidence="3"/>
<keyword evidence="5" id="KW-0808">Transferase</keyword>
<evidence type="ECO:0000259" key="12">
    <source>
        <dbReference type="PROSITE" id="PS50109"/>
    </source>
</evidence>
<dbReference type="GO" id="GO:0007234">
    <property type="term" value="P:osmosensory signaling via phosphorelay pathway"/>
    <property type="evidence" value="ECO:0007669"/>
    <property type="project" value="TreeGrafter"/>
</dbReference>
<dbReference type="GO" id="GO:0000155">
    <property type="term" value="F:phosphorelay sensor kinase activity"/>
    <property type="evidence" value="ECO:0007669"/>
    <property type="project" value="InterPro"/>
</dbReference>
<comment type="subcellular location">
    <subcellularLocation>
        <location evidence="2">Membrane</location>
    </subcellularLocation>
</comment>
<sequence length="592" mass="65361">MLGRRSMGIFGKLLTSYVLLSLFVVVVAGVVSFALSVDSITSETLAELSEQAQFMAEYSAQVDPSVDPLFFEKSQRDDFMVLEAYGDEFIAHRKKNPQSDWEITEIIDALDTELVKRVFAGETVLDTRYLEFFGNQIAFAIVPVFEADGSVEMAVMAYRTMSEIHVAALGMSMTLIVGVALAMLLSTVFAWFISRRFTRPLVSMNQTALRMAEGHYGDRVTVSARDEIGVLGGTLNLLSGRLDGVIANLRAEKRKLEQILLSLGEGVIAVDTEGEVMHGNLPALEVLEVKDFPALRESANPNHRMVMDAVRACIETGEKQVVTWVNESERNLEATVSAVMDGEHVTGAVVLLRDVSESARLEQLRRDYIANISHELRTPLTGIRGMVEPLIDGYMDTEEEKQDCYRVIYKETIRLEHLISDMLDVSRLQAGVARMELEEIGVEGILQAARRQILPRAQEAGIEVRVEAGANLTAMADEERVMQVLLILLDNALSFTPTGGAITLYARSEHGGEKTVIGVRDTGTGIESRDLPYIWERFYKADRSRMRMSGTGLGLAIAKLAVERMGGTIDVVTEVGKGSDFFVTLKATDEAE</sequence>
<dbReference type="InterPro" id="IPR003594">
    <property type="entry name" value="HATPase_dom"/>
</dbReference>
<dbReference type="FunFam" id="3.30.565.10:FF:000006">
    <property type="entry name" value="Sensor histidine kinase WalK"/>
    <property type="match status" value="1"/>
</dbReference>
<dbReference type="PANTHER" id="PTHR42878">
    <property type="entry name" value="TWO-COMPONENT HISTIDINE KINASE"/>
    <property type="match status" value="1"/>
</dbReference>
<dbReference type="AlphaFoldDB" id="A0A9D1TCC7"/>
<dbReference type="Gene3D" id="6.10.340.10">
    <property type="match status" value="1"/>
</dbReference>
<feature type="transmembrane region" description="Helical" evidence="11">
    <location>
        <begin position="166"/>
        <end position="193"/>
    </location>
</feature>
<dbReference type="Pfam" id="PF00512">
    <property type="entry name" value="HisKA"/>
    <property type="match status" value="1"/>
</dbReference>
<keyword evidence="9" id="KW-0902">Two-component regulatory system</keyword>
<dbReference type="InterPro" id="IPR036890">
    <property type="entry name" value="HATPase_C_sf"/>
</dbReference>
<dbReference type="InterPro" id="IPR036097">
    <property type="entry name" value="HisK_dim/P_sf"/>
</dbReference>
<evidence type="ECO:0000259" key="13">
    <source>
        <dbReference type="PROSITE" id="PS50885"/>
    </source>
</evidence>
<dbReference type="InterPro" id="IPR005467">
    <property type="entry name" value="His_kinase_dom"/>
</dbReference>
<feature type="domain" description="HAMP" evidence="13">
    <location>
        <begin position="195"/>
        <end position="247"/>
    </location>
</feature>
<dbReference type="SMART" id="SM00387">
    <property type="entry name" value="HATPase_c"/>
    <property type="match status" value="1"/>
</dbReference>
<dbReference type="SMART" id="SM00388">
    <property type="entry name" value="HisKA"/>
    <property type="match status" value="1"/>
</dbReference>
<evidence type="ECO:0000256" key="10">
    <source>
        <dbReference type="ARBA" id="ARBA00023136"/>
    </source>
</evidence>
<keyword evidence="11" id="KW-1133">Transmembrane helix</keyword>
<dbReference type="Gene3D" id="3.30.565.10">
    <property type="entry name" value="Histidine kinase-like ATPase, C-terminal domain"/>
    <property type="match status" value="1"/>
</dbReference>
<evidence type="ECO:0000256" key="11">
    <source>
        <dbReference type="SAM" id="Phobius"/>
    </source>
</evidence>
<feature type="domain" description="Histidine kinase" evidence="12">
    <location>
        <begin position="371"/>
        <end position="589"/>
    </location>
</feature>
<proteinExistence type="predicted"/>
<dbReference type="CDD" id="cd00082">
    <property type="entry name" value="HisKA"/>
    <property type="match status" value="1"/>
</dbReference>
<evidence type="ECO:0000256" key="4">
    <source>
        <dbReference type="ARBA" id="ARBA00022553"/>
    </source>
</evidence>
<dbReference type="PROSITE" id="PS50885">
    <property type="entry name" value="HAMP"/>
    <property type="match status" value="1"/>
</dbReference>
<dbReference type="SUPFAM" id="SSF158472">
    <property type="entry name" value="HAMP domain-like"/>
    <property type="match status" value="1"/>
</dbReference>
<dbReference type="FunFam" id="1.10.287.130:FF:000001">
    <property type="entry name" value="Two-component sensor histidine kinase"/>
    <property type="match status" value="1"/>
</dbReference>
<evidence type="ECO:0000313" key="14">
    <source>
        <dbReference type="EMBL" id="HIV27819.1"/>
    </source>
</evidence>
<dbReference type="SUPFAM" id="SSF55874">
    <property type="entry name" value="ATPase domain of HSP90 chaperone/DNA topoisomerase II/histidine kinase"/>
    <property type="match status" value="1"/>
</dbReference>
<gene>
    <name evidence="14" type="ORF">IAA64_07615</name>
</gene>
<dbReference type="SUPFAM" id="SSF47384">
    <property type="entry name" value="Homodimeric domain of signal transducing histidine kinase"/>
    <property type="match status" value="1"/>
</dbReference>
<keyword evidence="4" id="KW-0597">Phosphoprotein</keyword>
<dbReference type="PANTHER" id="PTHR42878:SF7">
    <property type="entry name" value="SENSOR HISTIDINE KINASE GLRK"/>
    <property type="match status" value="1"/>
</dbReference>
<dbReference type="EMBL" id="DVOT01000136">
    <property type="protein sequence ID" value="HIV27819.1"/>
    <property type="molecule type" value="Genomic_DNA"/>
</dbReference>
<dbReference type="PRINTS" id="PR00344">
    <property type="entry name" value="BCTRLSENSOR"/>
</dbReference>
<evidence type="ECO:0000256" key="3">
    <source>
        <dbReference type="ARBA" id="ARBA00012438"/>
    </source>
</evidence>
<dbReference type="Proteomes" id="UP000886884">
    <property type="component" value="Unassembled WGS sequence"/>
</dbReference>
<dbReference type="InterPro" id="IPR003661">
    <property type="entry name" value="HisK_dim/P_dom"/>
</dbReference>
<dbReference type="InterPro" id="IPR035965">
    <property type="entry name" value="PAS-like_dom_sf"/>
</dbReference>
<keyword evidence="11" id="KW-0812">Transmembrane</keyword>
<dbReference type="GO" id="GO:0016020">
    <property type="term" value="C:membrane"/>
    <property type="evidence" value="ECO:0007669"/>
    <property type="project" value="UniProtKB-SubCell"/>
</dbReference>
<evidence type="ECO:0000256" key="1">
    <source>
        <dbReference type="ARBA" id="ARBA00000085"/>
    </source>
</evidence>
<dbReference type="PROSITE" id="PS50109">
    <property type="entry name" value="HIS_KIN"/>
    <property type="match status" value="1"/>
</dbReference>
<dbReference type="GO" id="GO:0030295">
    <property type="term" value="F:protein kinase activator activity"/>
    <property type="evidence" value="ECO:0007669"/>
    <property type="project" value="TreeGrafter"/>
</dbReference>
<dbReference type="Pfam" id="PF02518">
    <property type="entry name" value="HATPase_c"/>
    <property type="match status" value="1"/>
</dbReference>
<name>A0A9D1TCC7_9FIRM</name>
<evidence type="ECO:0000313" key="15">
    <source>
        <dbReference type="Proteomes" id="UP000886884"/>
    </source>
</evidence>
<dbReference type="GO" id="GO:0000156">
    <property type="term" value="F:phosphorelay response regulator activity"/>
    <property type="evidence" value="ECO:0007669"/>
    <property type="project" value="TreeGrafter"/>
</dbReference>
<dbReference type="InterPro" id="IPR050351">
    <property type="entry name" value="BphY/WalK/GraS-like"/>
</dbReference>
<dbReference type="Pfam" id="PF00672">
    <property type="entry name" value="HAMP"/>
    <property type="match status" value="1"/>
</dbReference>
<comment type="caution">
    <text evidence="14">The sequence shown here is derived from an EMBL/GenBank/DDBJ whole genome shotgun (WGS) entry which is preliminary data.</text>
</comment>
<evidence type="ECO:0000256" key="7">
    <source>
        <dbReference type="ARBA" id="ARBA00022777"/>
    </source>
</evidence>
<evidence type="ECO:0000256" key="2">
    <source>
        <dbReference type="ARBA" id="ARBA00004370"/>
    </source>
</evidence>
<dbReference type="InterPro" id="IPR003660">
    <property type="entry name" value="HAMP_dom"/>
</dbReference>
<protein>
    <recommendedName>
        <fullName evidence="3">histidine kinase</fullName>
        <ecNumber evidence="3">2.7.13.3</ecNumber>
    </recommendedName>
</protein>
<feature type="transmembrane region" description="Helical" evidence="11">
    <location>
        <begin position="14"/>
        <end position="35"/>
    </location>
</feature>
<keyword evidence="10 11" id="KW-0472">Membrane</keyword>